<evidence type="ECO:0000256" key="2">
    <source>
        <dbReference type="ARBA" id="ARBA00022692"/>
    </source>
</evidence>
<keyword evidence="4 5" id="KW-0472">Membrane</keyword>
<evidence type="ECO:0000256" key="4">
    <source>
        <dbReference type="ARBA" id="ARBA00023136"/>
    </source>
</evidence>
<dbReference type="InterPro" id="IPR000620">
    <property type="entry name" value="EamA_dom"/>
</dbReference>
<organism evidence="7 8">
    <name type="scientific">Novispirillum itersonii</name>
    <name type="common">Aquaspirillum itersonii</name>
    <dbReference type="NCBI Taxonomy" id="189"/>
    <lineage>
        <taxon>Bacteria</taxon>
        <taxon>Pseudomonadati</taxon>
        <taxon>Pseudomonadota</taxon>
        <taxon>Alphaproteobacteria</taxon>
        <taxon>Rhodospirillales</taxon>
        <taxon>Novispirillaceae</taxon>
        <taxon>Novispirillum</taxon>
    </lineage>
</organism>
<evidence type="ECO:0000259" key="6">
    <source>
        <dbReference type="Pfam" id="PF00892"/>
    </source>
</evidence>
<dbReference type="AlphaFoldDB" id="A0A7W9ZDC3"/>
<protein>
    <submittedName>
        <fullName evidence="7">Drug/metabolite transporter (DMT)-like permease</fullName>
    </submittedName>
</protein>
<feature type="transmembrane region" description="Helical" evidence="5">
    <location>
        <begin position="64"/>
        <end position="82"/>
    </location>
</feature>
<feature type="transmembrane region" description="Helical" evidence="5">
    <location>
        <begin position="146"/>
        <end position="168"/>
    </location>
</feature>
<dbReference type="Pfam" id="PF00892">
    <property type="entry name" value="EamA"/>
    <property type="match status" value="2"/>
</dbReference>
<dbReference type="PANTHER" id="PTHR32322:SF9">
    <property type="entry name" value="AMINO-ACID METABOLITE EFFLUX PUMP-RELATED"/>
    <property type="match status" value="1"/>
</dbReference>
<evidence type="ECO:0000256" key="3">
    <source>
        <dbReference type="ARBA" id="ARBA00022989"/>
    </source>
</evidence>
<dbReference type="RefSeq" id="WP_184261660.1">
    <property type="nucleotide sequence ID" value="NZ_JACIIX010000002.1"/>
</dbReference>
<dbReference type="PANTHER" id="PTHR32322">
    <property type="entry name" value="INNER MEMBRANE TRANSPORTER"/>
    <property type="match status" value="1"/>
</dbReference>
<dbReference type="Proteomes" id="UP000544872">
    <property type="component" value="Unassembled WGS sequence"/>
</dbReference>
<feature type="transmembrane region" description="Helical" evidence="5">
    <location>
        <begin position="210"/>
        <end position="229"/>
    </location>
</feature>
<reference evidence="7 8" key="1">
    <citation type="submission" date="2020-08" db="EMBL/GenBank/DDBJ databases">
        <title>Genomic Encyclopedia of Type Strains, Phase IV (KMG-IV): sequencing the most valuable type-strain genomes for metagenomic binning, comparative biology and taxonomic classification.</title>
        <authorList>
            <person name="Goeker M."/>
        </authorList>
    </citation>
    <scope>NUCLEOTIDE SEQUENCE [LARGE SCALE GENOMIC DNA]</scope>
    <source>
        <strain evidence="7 8">DSM 11590</strain>
    </source>
</reference>
<dbReference type="EMBL" id="JACIIX010000002">
    <property type="protein sequence ID" value="MBB6209407.1"/>
    <property type="molecule type" value="Genomic_DNA"/>
</dbReference>
<dbReference type="SUPFAM" id="SSF103481">
    <property type="entry name" value="Multidrug resistance efflux transporter EmrE"/>
    <property type="match status" value="2"/>
</dbReference>
<keyword evidence="8" id="KW-1185">Reference proteome</keyword>
<evidence type="ECO:0000313" key="8">
    <source>
        <dbReference type="Proteomes" id="UP000544872"/>
    </source>
</evidence>
<feature type="transmembrane region" description="Helical" evidence="5">
    <location>
        <begin position="30"/>
        <end position="52"/>
    </location>
</feature>
<feature type="transmembrane region" description="Helical" evidence="5">
    <location>
        <begin position="7"/>
        <end position="24"/>
    </location>
</feature>
<feature type="transmembrane region" description="Helical" evidence="5">
    <location>
        <begin position="265"/>
        <end position="285"/>
    </location>
</feature>
<evidence type="ECO:0000256" key="5">
    <source>
        <dbReference type="SAM" id="Phobius"/>
    </source>
</evidence>
<name>A0A7W9ZDC3_NOVIT</name>
<accession>A0A7W9ZDC3</accession>
<feature type="transmembrane region" description="Helical" evidence="5">
    <location>
        <begin position="180"/>
        <end position="198"/>
    </location>
</feature>
<feature type="transmembrane region" description="Helical" evidence="5">
    <location>
        <begin position="241"/>
        <end position="259"/>
    </location>
</feature>
<evidence type="ECO:0000313" key="7">
    <source>
        <dbReference type="EMBL" id="MBB6209407.1"/>
    </source>
</evidence>
<gene>
    <name evidence="7" type="ORF">FHS48_000809</name>
</gene>
<feature type="transmembrane region" description="Helical" evidence="5">
    <location>
        <begin position="88"/>
        <end position="109"/>
    </location>
</feature>
<comment type="subcellular location">
    <subcellularLocation>
        <location evidence="1">Membrane</location>
        <topology evidence="1">Multi-pass membrane protein</topology>
    </subcellularLocation>
</comment>
<keyword evidence="3 5" id="KW-1133">Transmembrane helix</keyword>
<evidence type="ECO:0000256" key="1">
    <source>
        <dbReference type="ARBA" id="ARBA00004141"/>
    </source>
</evidence>
<comment type="caution">
    <text evidence="7">The sequence shown here is derived from an EMBL/GenBank/DDBJ whole genome shotgun (WGS) entry which is preliminary data.</text>
</comment>
<feature type="transmembrane region" description="Helical" evidence="5">
    <location>
        <begin position="121"/>
        <end position="140"/>
    </location>
</feature>
<dbReference type="InterPro" id="IPR037185">
    <property type="entry name" value="EmrE-like"/>
</dbReference>
<feature type="domain" description="EamA" evidence="6">
    <location>
        <begin position="12"/>
        <end position="136"/>
    </location>
</feature>
<proteinExistence type="predicted"/>
<sequence>MKPKDLASYAFLALAWGLSFLVLLRVLNTFGLAGTISYRSLIAAVTLLLLSAVTRRRLRFGGRWLPFVVVGATTVAGQLIGLSYATPMIGTAMTAILVASIPLLSMVIGRIAGIERISPNGVVGLVLGVAGIVMLVGFPSQPVDSTFLLGCAAAMFGCVCAACGSLYASRSLKGTGSWEVTIGAFLSGGVMTLPLGLISPLPPQIMAVDIAYLLVLGCVMSAMTYVLYFRLVSTIGPTRAISVEFAVTVVAVLVGALHLGEQLSLMQVAGAAVIVSGCALVLGLVRIPARLLRW</sequence>
<keyword evidence="2 5" id="KW-0812">Transmembrane</keyword>
<dbReference type="InterPro" id="IPR050638">
    <property type="entry name" value="AA-Vitamin_Transporters"/>
</dbReference>
<dbReference type="GO" id="GO:0016020">
    <property type="term" value="C:membrane"/>
    <property type="evidence" value="ECO:0007669"/>
    <property type="project" value="UniProtKB-SubCell"/>
</dbReference>
<feature type="domain" description="EamA" evidence="6">
    <location>
        <begin position="149"/>
        <end position="282"/>
    </location>
</feature>